<sequence length="188" mass="20295">MNTETSLSFTDSDGDEIQIANPYPAADPDAVAYVKTSQIGAHLTAPQAEEAARVLLALSGRPGNVVVELPPVVVQHSEYDGISPMYTAGGTIRRPANAEAMKLEETRALEVLAIAHAARRVDAEKAAREEAEKLKRETDGKVERLAVELYLGAGDRRTVLGWHNLPEADRALYRASVRAAIDHVKAMA</sequence>
<accession>A0AA96KAX2</accession>
<proteinExistence type="predicted"/>
<evidence type="ECO:0000313" key="3">
    <source>
        <dbReference type="Proteomes" id="UP001303520"/>
    </source>
</evidence>
<evidence type="ECO:0000313" key="2">
    <source>
        <dbReference type="EMBL" id="WNN93702.1"/>
    </source>
</evidence>
<evidence type="ECO:0000256" key="1">
    <source>
        <dbReference type="SAM" id="Coils"/>
    </source>
</evidence>
<dbReference type="Proteomes" id="UP001303520">
    <property type="component" value="Segment"/>
</dbReference>
<dbReference type="EMBL" id="OR553891">
    <property type="protein sequence ID" value="WNN93702.1"/>
    <property type="molecule type" value="Genomic_DNA"/>
</dbReference>
<gene>
    <name evidence="2" type="primary">52</name>
    <name evidence="2" type="ORF">SEA_CALLINALLBARBZ_52</name>
</gene>
<keyword evidence="3" id="KW-1185">Reference proteome</keyword>
<feature type="coiled-coil region" evidence="1">
    <location>
        <begin position="114"/>
        <end position="148"/>
    </location>
</feature>
<protein>
    <submittedName>
        <fullName evidence="2">Uncharacterized protein</fullName>
    </submittedName>
</protein>
<organism evidence="2 3">
    <name type="scientific">Arthrobacter phage CallinAllBarbz</name>
    <dbReference type="NCBI Taxonomy" id="3077790"/>
    <lineage>
        <taxon>Viruses</taxon>
        <taxon>Duplodnaviria</taxon>
        <taxon>Heunggongvirae</taxon>
        <taxon>Uroviricota</taxon>
        <taxon>Caudoviricetes</taxon>
        <taxon>Casidaviridae</taxon>
        <taxon>Baileybluvirus</taxon>
        <taxon>Baileybluvirus callinallbarbz</taxon>
    </lineage>
</organism>
<keyword evidence="1" id="KW-0175">Coiled coil</keyword>
<reference evidence="3" key="1">
    <citation type="submission" date="2024-05" db="EMBL/GenBank/DDBJ databases">
        <authorList>
            <person name="Garin V.P."/>
            <person name="Arshad I."/>
            <person name="Mak A."/>
            <person name="Orr M.A."/>
            <person name="Cho C."/>
            <person name="Kyla G.P."/>
            <person name="Liu J."/>
            <person name="Peri J.N."/>
            <person name="Esherick S.A."/>
            <person name="Shera S."/>
            <person name="Suani E."/>
            <person name="Faulkner C."/>
            <person name="Bonthala P."/>
            <person name="Wong M.A."/>
            <person name="Yao J."/>
            <person name="Santaolaya C."/>
            <person name="Santos E.A."/>
            <person name="Qin K."/>
            <person name="Yang E."/>
            <person name="Shao S.B."/>
            <person name="Moore J.P."/>
            <person name="Mathkour Y.H."/>
            <person name="Gallagher H.R."/>
            <person name="White L.T."/>
            <person name="Givan S.V."/>
            <person name="Chan R.W."/>
            <person name="Infante A."/>
            <person name="Anand S."/>
            <person name="Almeida T.I."/>
            <person name="De G.A."/>
            <person name="Trinh U.L."/>
            <person name="Bhatt K."/>
            <person name="Sanoyca A.J."/>
            <person name="Chong T."/>
            <person name="Liu R."/>
            <person name="Liang E."/>
            <person name="Castellanos S."/>
            <person name="Chang A.P."/>
            <person name="Stephenson J.C."/>
            <person name="Zorawik M."/>
            <person name="Garza D.R."/>
            <person name="Reddi K."/>
            <person name="Bouklas T."/>
            <person name="Freise A.C."/>
            <person name="Klyczek K."/>
            <person name="Ko C."/>
            <person name="Russell D.A."/>
            <person name="Jacobs-Sera D."/>
            <person name="Hatfull G.F."/>
        </authorList>
    </citation>
    <scope>NUCLEOTIDE SEQUENCE [LARGE SCALE GENOMIC DNA]</scope>
</reference>
<name>A0AA96KAX2_9CAUD</name>